<dbReference type="InterPro" id="IPR042089">
    <property type="entry name" value="Peptidase_M13_dom_2"/>
</dbReference>
<feature type="chain" id="PRO_5026973539" evidence="8">
    <location>
        <begin position="26"/>
        <end position="739"/>
    </location>
</feature>
<dbReference type="InterPro" id="IPR024079">
    <property type="entry name" value="MetalloPept_cat_dom_sf"/>
</dbReference>
<dbReference type="PANTHER" id="PTHR11733:SF167">
    <property type="entry name" value="FI17812P1-RELATED"/>
    <property type="match status" value="1"/>
</dbReference>
<keyword evidence="4" id="KW-0479">Metal-binding</keyword>
<evidence type="ECO:0000313" key="11">
    <source>
        <dbReference type="EMBL" id="CAA9566084.1"/>
    </source>
</evidence>
<evidence type="ECO:0000256" key="6">
    <source>
        <dbReference type="ARBA" id="ARBA00022833"/>
    </source>
</evidence>
<evidence type="ECO:0000256" key="7">
    <source>
        <dbReference type="ARBA" id="ARBA00023049"/>
    </source>
</evidence>
<dbReference type="GO" id="GO:0004222">
    <property type="term" value="F:metalloendopeptidase activity"/>
    <property type="evidence" value="ECO:0007669"/>
    <property type="project" value="InterPro"/>
</dbReference>
<dbReference type="AlphaFoldDB" id="A0A6J4V5N9"/>
<sequence length="739" mass="81269">MRASRRSLLSSVFTLLFLLSLFAPAVALGQATDQGLDPADMDLSVDPSEDFYRFANGGWLDRTEIPGDRGSYGVFNELDDLTREQLLTLLDEVATSGDLEEGSDTWKAAELYRQGTDIETRNTQGIEPIQPLLDQVDAITDLASLHEFQQTAEFSWLTGLFFVYVFSDLEDSSVNVPYLSSSFLGLPNRDYYLEDSEENTEIREAYVATLAEFLQYGGYSAAQAEPAAQAVYDLEKRLAEPTLSTEEQQDVSLSYNPKTLEELSALYPAMDWTAYMAELGLTDTDTLIVTELRYLEALDAIVQDTPIEVLKDFIKLEVYWSFADFLGEDIGQTAFEFQGGVLGGVQQQSPLEQRTLDQTSGMVGEAIGQLYVREYFPPEAKEQITTLVDALIAAFRVRIDDNPWMTDETKQIALEKLDAMEVKVGYPDRWQTYENVEIGDSYFSSFLSAVNADTRRNLEKAGKPVDRTEWPVPPQVVNAFYNPTANEIVFPAGILQAPFFDYEADAASNFGAIGAVIGHEITHGFDLQGAQFDAEGNLSNWWSDEDLAAFEELNARVVEQFGAVEVLPGVNVDGQLTVTENVADLGGVQVAYDALDIYLTAQGDSGAAAASPIASPDAPLAGTPVASELDATPIADEVAPSPVTSPEASPLASPVASPVAMTDFDALTPQQRFFIAYATVWRTEIRDEALQTQIQTDNHSPGAVRAVLPIQNMDEFHEAFGIEEGDGMFLPTEERIVVW</sequence>
<dbReference type="InterPro" id="IPR000718">
    <property type="entry name" value="Peptidase_M13"/>
</dbReference>
<dbReference type="GO" id="GO:0046872">
    <property type="term" value="F:metal ion binding"/>
    <property type="evidence" value="ECO:0007669"/>
    <property type="project" value="UniProtKB-KW"/>
</dbReference>
<name>A0A6J4V5N9_9BACT</name>
<evidence type="ECO:0000256" key="3">
    <source>
        <dbReference type="ARBA" id="ARBA00022670"/>
    </source>
</evidence>
<dbReference type="InterPro" id="IPR018497">
    <property type="entry name" value="Peptidase_M13_C"/>
</dbReference>
<organism evidence="11">
    <name type="scientific">uncultured Thermomicrobiales bacterium</name>
    <dbReference type="NCBI Taxonomy" id="1645740"/>
    <lineage>
        <taxon>Bacteria</taxon>
        <taxon>Pseudomonadati</taxon>
        <taxon>Thermomicrobiota</taxon>
        <taxon>Thermomicrobia</taxon>
        <taxon>Thermomicrobiales</taxon>
        <taxon>environmental samples</taxon>
    </lineage>
</organism>
<feature type="domain" description="Peptidase M13 N-terminal" evidence="10">
    <location>
        <begin position="47"/>
        <end position="427"/>
    </location>
</feature>
<dbReference type="SUPFAM" id="SSF55486">
    <property type="entry name" value="Metalloproteases ('zincins'), catalytic domain"/>
    <property type="match status" value="1"/>
</dbReference>
<dbReference type="PROSITE" id="PS51885">
    <property type="entry name" value="NEPRILYSIN"/>
    <property type="match status" value="1"/>
</dbReference>
<dbReference type="GO" id="GO:0005886">
    <property type="term" value="C:plasma membrane"/>
    <property type="evidence" value="ECO:0007669"/>
    <property type="project" value="TreeGrafter"/>
</dbReference>
<evidence type="ECO:0000256" key="1">
    <source>
        <dbReference type="ARBA" id="ARBA00001947"/>
    </source>
</evidence>
<reference evidence="11" key="1">
    <citation type="submission" date="2020-02" db="EMBL/GenBank/DDBJ databases">
        <authorList>
            <person name="Meier V. D."/>
        </authorList>
    </citation>
    <scope>NUCLEOTIDE SEQUENCE</scope>
    <source>
        <strain evidence="11">AVDCRST_MAG87</strain>
    </source>
</reference>
<feature type="signal peptide" evidence="8">
    <location>
        <begin position="1"/>
        <end position="25"/>
    </location>
</feature>
<evidence type="ECO:0000259" key="9">
    <source>
        <dbReference type="Pfam" id="PF01431"/>
    </source>
</evidence>
<keyword evidence="3" id="KW-0645">Protease</keyword>
<evidence type="ECO:0000256" key="4">
    <source>
        <dbReference type="ARBA" id="ARBA00022723"/>
    </source>
</evidence>
<feature type="domain" description="Peptidase M13 C-terminal" evidence="9">
    <location>
        <begin position="478"/>
        <end position="596"/>
    </location>
</feature>
<feature type="domain" description="Peptidase M13 C-terminal" evidence="9">
    <location>
        <begin position="661"/>
        <end position="735"/>
    </location>
</feature>
<keyword evidence="7" id="KW-0482">Metalloprotease</keyword>
<dbReference type="PRINTS" id="PR00786">
    <property type="entry name" value="NEPRILYSIN"/>
</dbReference>
<dbReference type="CDD" id="cd08662">
    <property type="entry name" value="M13"/>
    <property type="match status" value="1"/>
</dbReference>
<dbReference type="Gene3D" id="3.40.390.10">
    <property type="entry name" value="Collagenase (Catalytic Domain)"/>
    <property type="match status" value="1"/>
</dbReference>
<dbReference type="Gene3D" id="1.10.1380.10">
    <property type="entry name" value="Neutral endopeptidase , domain2"/>
    <property type="match status" value="1"/>
</dbReference>
<gene>
    <name evidence="11" type="ORF">AVDCRST_MAG87-1965</name>
</gene>
<protein>
    <submittedName>
        <fullName evidence="11">Metallopeptidase</fullName>
    </submittedName>
</protein>
<proteinExistence type="inferred from homology"/>
<dbReference type="PANTHER" id="PTHR11733">
    <property type="entry name" value="ZINC METALLOPROTEASE FAMILY M13 NEPRILYSIN-RELATED"/>
    <property type="match status" value="1"/>
</dbReference>
<evidence type="ECO:0000259" key="10">
    <source>
        <dbReference type="Pfam" id="PF05649"/>
    </source>
</evidence>
<evidence type="ECO:0000256" key="8">
    <source>
        <dbReference type="SAM" id="SignalP"/>
    </source>
</evidence>
<keyword evidence="5" id="KW-0378">Hydrolase</keyword>
<comment type="cofactor">
    <cofactor evidence="1">
        <name>Zn(2+)</name>
        <dbReference type="ChEBI" id="CHEBI:29105"/>
    </cofactor>
</comment>
<evidence type="ECO:0000256" key="5">
    <source>
        <dbReference type="ARBA" id="ARBA00022801"/>
    </source>
</evidence>
<dbReference type="Pfam" id="PF01431">
    <property type="entry name" value="Peptidase_M13"/>
    <property type="match status" value="2"/>
</dbReference>
<dbReference type="EMBL" id="CADCWJ010000446">
    <property type="protein sequence ID" value="CAA9566084.1"/>
    <property type="molecule type" value="Genomic_DNA"/>
</dbReference>
<evidence type="ECO:0000256" key="2">
    <source>
        <dbReference type="ARBA" id="ARBA00007357"/>
    </source>
</evidence>
<accession>A0A6J4V5N9</accession>
<dbReference type="Pfam" id="PF05649">
    <property type="entry name" value="Peptidase_M13_N"/>
    <property type="match status" value="1"/>
</dbReference>
<dbReference type="InterPro" id="IPR008753">
    <property type="entry name" value="Peptidase_M13_N"/>
</dbReference>
<dbReference type="GO" id="GO:0016485">
    <property type="term" value="P:protein processing"/>
    <property type="evidence" value="ECO:0007669"/>
    <property type="project" value="TreeGrafter"/>
</dbReference>
<keyword evidence="8" id="KW-0732">Signal</keyword>
<keyword evidence="6" id="KW-0862">Zinc</keyword>
<comment type="similarity">
    <text evidence="2">Belongs to the peptidase M13 family.</text>
</comment>